<dbReference type="EMBL" id="CP038488">
    <property type="protein sequence ID" value="QFZ29253.1"/>
    <property type="molecule type" value="Genomic_DNA"/>
</dbReference>
<sequence>MLRGYRMSIEAIECLLRLSRAYLEAIEGLLRGYRRSIEAIEGLDSRQFRQANQRIVSLLPLIADVSSVRDINMVHLDQSVDSNDYPMIWSQLRSSALITTSMGDRLDIRSRRLSSKGLVDSCVRLMSIYVDSCRFMSIISIHVDYFDSF</sequence>
<protein>
    <submittedName>
        <fullName evidence="1">Uncharacterized protein</fullName>
    </submittedName>
</protein>
<proteinExistence type="predicted"/>
<name>A0ACD0WNU7_CLALS</name>
<dbReference type="Proteomes" id="UP000326582">
    <property type="component" value="Chromosome 5"/>
</dbReference>
<evidence type="ECO:0000313" key="2">
    <source>
        <dbReference type="Proteomes" id="UP000326582"/>
    </source>
</evidence>
<keyword evidence="2" id="KW-1185">Reference proteome</keyword>
<accession>A0ACD0WNU7</accession>
<reference evidence="2" key="1">
    <citation type="journal article" date="2019" name="MBio">
        <title>Comparative genomics for the elucidation of multidrug resistance (MDR) in Candida lusitaniae.</title>
        <authorList>
            <person name="Kannan A."/>
            <person name="Asner S.A."/>
            <person name="Trachsel E."/>
            <person name="Kelly S."/>
            <person name="Parker J."/>
            <person name="Sanglard D."/>
        </authorList>
    </citation>
    <scope>NUCLEOTIDE SEQUENCE [LARGE SCALE GENOMIC DNA]</scope>
    <source>
        <strain evidence="2">P1</strain>
    </source>
</reference>
<organism evidence="1 2">
    <name type="scientific">Clavispora lusitaniae</name>
    <name type="common">Candida lusitaniae</name>
    <dbReference type="NCBI Taxonomy" id="36911"/>
    <lineage>
        <taxon>Eukaryota</taxon>
        <taxon>Fungi</taxon>
        <taxon>Dikarya</taxon>
        <taxon>Ascomycota</taxon>
        <taxon>Saccharomycotina</taxon>
        <taxon>Pichiomycetes</taxon>
        <taxon>Metschnikowiaceae</taxon>
        <taxon>Clavispora</taxon>
    </lineage>
</organism>
<evidence type="ECO:0000313" key="1">
    <source>
        <dbReference type="EMBL" id="QFZ29253.1"/>
    </source>
</evidence>
<gene>
    <name evidence="1" type="ORF">EJF14_50483</name>
</gene>